<dbReference type="Proteomes" id="UP000242875">
    <property type="component" value="Unassembled WGS sequence"/>
</dbReference>
<protein>
    <submittedName>
        <fullName evidence="1">Uncharacterized protein</fullName>
    </submittedName>
</protein>
<reference evidence="1 2" key="1">
    <citation type="journal article" date="2017" name="Mycologia">
        <title>Bifiguratus adelaidae, gen. et sp. nov., a new member of Mucoromycotina in endophytic and soil-dwelling habitats.</title>
        <authorList>
            <person name="Torres-Cruz T.J."/>
            <person name="Billingsley Tobias T.L."/>
            <person name="Almatruk M."/>
            <person name="Hesse C."/>
            <person name="Kuske C.R."/>
            <person name="Desiro A."/>
            <person name="Benucci G.M."/>
            <person name="Bonito G."/>
            <person name="Stajich J.E."/>
            <person name="Dunlap C."/>
            <person name="Arnold A.E."/>
            <person name="Porras-Alfaro A."/>
        </authorList>
    </citation>
    <scope>NUCLEOTIDE SEQUENCE [LARGE SCALE GENOMIC DNA]</scope>
    <source>
        <strain evidence="1 2">AZ0501</strain>
    </source>
</reference>
<dbReference type="EMBL" id="MVBO01000381">
    <property type="protein sequence ID" value="OZJ01421.1"/>
    <property type="molecule type" value="Genomic_DNA"/>
</dbReference>
<keyword evidence="2" id="KW-1185">Reference proteome</keyword>
<accession>A0A261XST1</accession>
<sequence>MNYDELPIYIRQYIPQHIYENTPEESRPYLVTLAASQVGVNEHNITRISDNLGGDHSEAYEHEELPPHMNIVEHWFTLRQGYTEPTRTGFINTIRSRLHVLSNVEHYRIRNISVLYDYPNGTVQWFSFSRANVESIGLEQLLEHLVVGQDEWDDDFYGGSDYVRNYFTMRSLSFYRFCIIVEIIQGGMGEIEYDYFKCIE</sequence>
<name>A0A261XST1_9FUNG</name>
<organism evidence="1 2">
    <name type="scientific">Bifiguratus adelaidae</name>
    <dbReference type="NCBI Taxonomy" id="1938954"/>
    <lineage>
        <taxon>Eukaryota</taxon>
        <taxon>Fungi</taxon>
        <taxon>Fungi incertae sedis</taxon>
        <taxon>Mucoromycota</taxon>
        <taxon>Mucoromycotina</taxon>
        <taxon>Endogonomycetes</taxon>
        <taxon>Endogonales</taxon>
        <taxon>Endogonales incertae sedis</taxon>
        <taxon>Bifiguratus</taxon>
    </lineage>
</organism>
<proteinExistence type="predicted"/>
<feature type="non-terminal residue" evidence="1">
    <location>
        <position position="200"/>
    </location>
</feature>
<evidence type="ECO:0000313" key="2">
    <source>
        <dbReference type="Proteomes" id="UP000242875"/>
    </source>
</evidence>
<gene>
    <name evidence="1" type="ORF">BZG36_05708</name>
</gene>
<dbReference type="AlphaFoldDB" id="A0A261XST1"/>
<dbReference type="OrthoDB" id="5731673at2759"/>
<evidence type="ECO:0000313" key="1">
    <source>
        <dbReference type="EMBL" id="OZJ01421.1"/>
    </source>
</evidence>
<comment type="caution">
    <text evidence="1">The sequence shown here is derived from an EMBL/GenBank/DDBJ whole genome shotgun (WGS) entry which is preliminary data.</text>
</comment>